<feature type="domain" description="PEX14-like helix-turn-helix" evidence="3">
    <location>
        <begin position="8"/>
        <end position="67"/>
    </location>
</feature>
<sequence length="137" mass="15221">MDSSDDTAAFQAFETYDFAQDAVFQAGLLSIPNHKEDDRVLEQAKAFYYSRMVSPIDYAKYQAWKQAGSHVTEKHASDPPSLPPDAPYSASFAEVVGMIMRGETVPGIREIPDKLNDCQPSTSSSTAPRKPWEEQSK</sequence>
<reference evidence="4" key="1">
    <citation type="submission" date="2022-07" db="EMBL/GenBank/DDBJ databases">
        <title>Phylogenomic reconstructions and comparative analyses of Kickxellomycotina fungi.</title>
        <authorList>
            <person name="Reynolds N.K."/>
            <person name="Stajich J.E."/>
            <person name="Barry K."/>
            <person name="Grigoriev I.V."/>
            <person name="Crous P."/>
            <person name="Smith M.E."/>
        </authorList>
    </citation>
    <scope>NUCLEOTIDE SEQUENCE</scope>
    <source>
        <strain evidence="4">IMI 214461</strain>
    </source>
</reference>
<dbReference type="InterPro" id="IPR040554">
    <property type="entry name" value="KPWE_PEX14_dom"/>
</dbReference>
<dbReference type="AlphaFoldDB" id="A0A9W8BP11"/>
<name>A0A9W8BP11_9FUNG</name>
<accession>A0A9W8BP11</accession>
<evidence type="ECO:0000313" key="5">
    <source>
        <dbReference type="Proteomes" id="UP001150907"/>
    </source>
</evidence>
<dbReference type="OrthoDB" id="9936937at2759"/>
<evidence type="ECO:0000259" key="3">
    <source>
        <dbReference type="Pfam" id="PF25871"/>
    </source>
</evidence>
<evidence type="ECO:0000259" key="2">
    <source>
        <dbReference type="Pfam" id="PF17733"/>
    </source>
</evidence>
<dbReference type="EMBL" id="JANBQF010000008">
    <property type="protein sequence ID" value="KAJ2008244.1"/>
    <property type="molecule type" value="Genomic_DNA"/>
</dbReference>
<protein>
    <submittedName>
        <fullName evidence="4">Uncharacterized protein</fullName>
    </submittedName>
</protein>
<dbReference type="PANTHER" id="PTHR36855">
    <property type="entry name" value="CHROMOSOME 10, WHOLE GENOME SHOTGUN SEQUENCE"/>
    <property type="match status" value="1"/>
</dbReference>
<organism evidence="4 5">
    <name type="scientific">Coemansia thaxteri</name>
    <dbReference type="NCBI Taxonomy" id="2663907"/>
    <lineage>
        <taxon>Eukaryota</taxon>
        <taxon>Fungi</taxon>
        <taxon>Fungi incertae sedis</taxon>
        <taxon>Zoopagomycota</taxon>
        <taxon>Kickxellomycotina</taxon>
        <taxon>Kickxellomycetes</taxon>
        <taxon>Kickxellales</taxon>
        <taxon>Kickxellaceae</taxon>
        <taxon>Coemansia</taxon>
    </lineage>
</organism>
<gene>
    <name evidence="4" type="ORF">H4R26_000278</name>
</gene>
<dbReference type="Pfam" id="PF25871">
    <property type="entry name" value="HTH_76"/>
    <property type="match status" value="1"/>
</dbReference>
<dbReference type="InterPro" id="IPR058841">
    <property type="entry name" value="HTH_76"/>
</dbReference>
<keyword evidence="5" id="KW-1185">Reference proteome</keyword>
<evidence type="ECO:0000256" key="1">
    <source>
        <dbReference type="SAM" id="MobiDB-lite"/>
    </source>
</evidence>
<dbReference type="Pfam" id="PF17733">
    <property type="entry name" value="KPWE_dom"/>
    <property type="match status" value="1"/>
</dbReference>
<feature type="region of interest" description="Disordered" evidence="1">
    <location>
        <begin position="110"/>
        <end position="137"/>
    </location>
</feature>
<feature type="domain" description="Peroxisomal membrane protein PEX14-like KPWE" evidence="2">
    <location>
        <begin position="87"/>
        <end position="133"/>
    </location>
</feature>
<comment type="caution">
    <text evidence="4">The sequence shown here is derived from an EMBL/GenBank/DDBJ whole genome shotgun (WGS) entry which is preliminary data.</text>
</comment>
<dbReference type="PANTHER" id="PTHR36855:SF1">
    <property type="entry name" value="PEROXISOME MEMBRANE ANCHOR PROTEIN PEX14P N-TERMINAL DOMAIN-CONTAINING PROTEIN"/>
    <property type="match status" value="1"/>
</dbReference>
<feature type="compositionally biased region" description="Polar residues" evidence="1">
    <location>
        <begin position="118"/>
        <end position="127"/>
    </location>
</feature>
<proteinExistence type="predicted"/>
<dbReference type="Proteomes" id="UP001150907">
    <property type="component" value="Unassembled WGS sequence"/>
</dbReference>
<evidence type="ECO:0000313" key="4">
    <source>
        <dbReference type="EMBL" id="KAJ2008244.1"/>
    </source>
</evidence>